<evidence type="ECO:0008006" key="3">
    <source>
        <dbReference type="Google" id="ProtNLM"/>
    </source>
</evidence>
<reference evidence="1 2" key="1">
    <citation type="submission" date="2019-02" db="EMBL/GenBank/DDBJ databases">
        <authorList>
            <person name="Sun L."/>
            <person name="Pan D."/>
            <person name="Wu X."/>
        </authorList>
    </citation>
    <scope>NUCLEOTIDE SEQUENCE [LARGE SCALE GENOMIC DNA]</scope>
    <source>
        <strain evidence="1 2">JW-1</strain>
    </source>
</reference>
<evidence type="ECO:0000313" key="2">
    <source>
        <dbReference type="Proteomes" id="UP000289260"/>
    </source>
</evidence>
<dbReference type="AlphaFoldDB" id="A0A4P6KDJ3"/>
<dbReference type="EMBL" id="CP035806">
    <property type="protein sequence ID" value="QBE48446.1"/>
    <property type="molecule type" value="Genomic_DNA"/>
</dbReference>
<proteinExistence type="predicted"/>
<evidence type="ECO:0000313" key="1">
    <source>
        <dbReference type="EMBL" id="QBE48446.1"/>
    </source>
</evidence>
<keyword evidence="2" id="KW-1185">Reference proteome</keyword>
<dbReference type="RefSeq" id="WP_130109584.1">
    <property type="nucleotide sequence ID" value="NZ_CP035806.1"/>
</dbReference>
<dbReference type="OrthoDB" id="4546241at2"/>
<gene>
    <name evidence="1" type="ORF">EVS81_05990</name>
</gene>
<name>A0A4P6KDJ3_9MICO</name>
<sequence length="227" mass="25276">MGPELQRLYRATSAPVAFLDESYEVEGDRTFYVLATAVVSRDRLVETREALTAHYDGEPMHAAPMFHSREVVTLRGGIALAARENDGLDLVVSAPIAPGDSLGHAARRRCIEHIAPLLHAEDGVGLFVFDQHREAEYNRRDRFTFGDLRRAGRLPRDVTEHHARPSAEPLLGLPDLLAWAYRQRLMGRDRSWFTPFENAARVHELGAIGQKEWMVLGVSGVARGTGA</sequence>
<organism evidence="1 2">
    <name type="scientific">Leucobacter triazinivorans</name>
    <dbReference type="NCBI Taxonomy" id="1784719"/>
    <lineage>
        <taxon>Bacteria</taxon>
        <taxon>Bacillati</taxon>
        <taxon>Actinomycetota</taxon>
        <taxon>Actinomycetes</taxon>
        <taxon>Micrococcales</taxon>
        <taxon>Microbacteriaceae</taxon>
        <taxon>Leucobacter</taxon>
    </lineage>
</organism>
<protein>
    <recommendedName>
        <fullName evidence="3">DUF3800 domain-containing protein</fullName>
    </recommendedName>
</protein>
<dbReference type="Proteomes" id="UP000289260">
    <property type="component" value="Chromosome"/>
</dbReference>
<dbReference type="KEGG" id="ltr:EVS81_05990"/>
<accession>A0A4P6KDJ3</accession>